<keyword evidence="2" id="KW-1185">Reference proteome</keyword>
<reference evidence="1 2" key="1">
    <citation type="submission" date="2021-11" db="EMBL/GenBank/DDBJ databases">
        <authorList>
            <person name="Oh E.-T."/>
            <person name="Kim S.-B."/>
        </authorList>
    </citation>
    <scope>NUCLEOTIDE SEQUENCE [LARGE SCALE GENOMIC DNA]</scope>
    <source>
        <strain evidence="1 2">MMS20-SJTR3</strain>
    </source>
</reference>
<organism evidence="1 2">
    <name type="scientific">Paraburkholderia sejongensis</name>
    <dbReference type="NCBI Taxonomy" id="2886946"/>
    <lineage>
        <taxon>Bacteria</taxon>
        <taxon>Pseudomonadati</taxon>
        <taxon>Pseudomonadota</taxon>
        <taxon>Betaproteobacteria</taxon>
        <taxon>Burkholderiales</taxon>
        <taxon>Burkholderiaceae</taxon>
        <taxon>Paraburkholderia</taxon>
    </lineage>
</organism>
<dbReference type="EMBL" id="JAJITD010000003">
    <property type="protein sequence ID" value="MCC8392183.1"/>
    <property type="molecule type" value="Genomic_DNA"/>
</dbReference>
<proteinExistence type="predicted"/>
<name>A0ABS8JQJ5_9BURK</name>
<gene>
    <name evidence="1" type="ORF">LJ656_06240</name>
</gene>
<evidence type="ECO:0000313" key="2">
    <source>
        <dbReference type="Proteomes" id="UP001431019"/>
    </source>
</evidence>
<sequence length="99" mass="10546">MNSRHTHEVARVAVLERMEASRHALLLANRALALPGPRSPVRTSAVNVISSLAEVPHVTTVLAVMLGVLVLGPRRALSIASRSGLSAWIARSVRRSVPG</sequence>
<evidence type="ECO:0000313" key="1">
    <source>
        <dbReference type="EMBL" id="MCC8392183.1"/>
    </source>
</evidence>
<protein>
    <submittedName>
        <fullName evidence="1">Uncharacterized protein</fullName>
    </submittedName>
</protein>
<comment type="caution">
    <text evidence="1">The sequence shown here is derived from an EMBL/GenBank/DDBJ whole genome shotgun (WGS) entry which is preliminary data.</text>
</comment>
<dbReference type="RefSeq" id="WP_230508400.1">
    <property type="nucleotide sequence ID" value="NZ_JAJITD010000003.1"/>
</dbReference>
<accession>A0ABS8JQJ5</accession>
<dbReference type="Proteomes" id="UP001431019">
    <property type="component" value="Unassembled WGS sequence"/>
</dbReference>